<sequence length="143" mass="16524">MVLACSRWLILASKDLGSQDCIIGIKWLRRFQLQLDTVRNRILLTPRLRRILRDATLSGRRTTIGEETVQPRLIRGLLRLSKARSLPLAPDSAPKPIRPAPSSPPLPRILLISANAFYYTIKRKENEFFIISIYEINYILEER</sequence>
<dbReference type="AlphaFoldDB" id="A0A8H6DS02"/>
<comment type="caution">
    <text evidence="1">The sequence shown here is derived from an EMBL/GenBank/DDBJ whole genome shotgun (WGS) entry which is preliminary data.</text>
</comment>
<accession>A0A8H6DS02</accession>
<organism evidence="1 2">
    <name type="scientific">Cochliobolus sativus</name>
    <name type="common">Common root rot and spot blotch fungus</name>
    <name type="synonym">Bipolaris sorokiniana</name>
    <dbReference type="NCBI Taxonomy" id="45130"/>
    <lineage>
        <taxon>Eukaryota</taxon>
        <taxon>Fungi</taxon>
        <taxon>Dikarya</taxon>
        <taxon>Ascomycota</taxon>
        <taxon>Pezizomycotina</taxon>
        <taxon>Dothideomycetes</taxon>
        <taxon>Pleosporomycetidae</taxon>
        <taxon>Pleosporales</taxon>
        <taxon>Pleosporineae</taxon>
        <taxon>Pleosporaceae</taxon>
        <taxon>Bipolaris</taxon>
    </lineage>
</organism>
<evidence type="ECO:0000313" key="1">
    <source>
        <dbReference type="EMBL" id="KAF5844140.1"/>
    </source>
</evidence>
<dbReference type="EMBL" id="WNKQ01000029">
    <property type="protein sequence ID" value="KAF5844140.1"/>
    <property type="molecule type" value="Genomic_DNA"/>
</dbReference>
<name>A0A8H6DS02_COCSA</name>
<evidence type="ECO:0000313" key="2">
    <source>
        <dbReference type="Proteomes" id="UP000624244"/>
    </source>
</evidence>
<dbReference type="Proteomes" id="UP000624244">
    <property type="component" value="Unassembled WGS sequence"/>
</dbReference>
<gene>
    <name evidence="1" type="ORF">GGP41_001042</name>
</gene>
<reference evidence="1" key="1">
    <citation type="submission" date="2019-11" db="EMBL/GenBank/DDBJ databases">
        <title>Bipolaris sorokiniana Genome sequencing.</title>
        <authorList>
            <person name="Wang H."/>
        </authorList>
    </citation>
    <scope>NUCLEOTIDE SEQUENCE</scope>
</reference>
<protein>
    <submittedName>
        <fullName evidence="1">Uncharacterized protein</fullName>
    </submittedName>
</protein>
<proteinExistence type="predicted"/>